<gene>
    <name evidence="3" type="ORF">IAB27_08040</name>
</gene>
<name>A0A9D0ZSS9_9FIRM</name>
<reference evidence="3" key="2">
    <citation type="journal article" date="2021" name="PeerJ">
        <title>Extensive microbial diversity within the chicken gut microbiome revealed by metagenomics and culture.</title>
        <authorList>
            <person name="Gilroy R."/>
            <person name="Ravi A."/>
            <person name="Getino M."/>
            <person name="Pursley I."/>
            <person name="Horton D.L."/>
            <person name="Alikhan N.F."/>
            <person name="Baker D."/>
            <person name="Gharbi K."/>
            <person name="Hall N."/>
            <person name="Watson M."/>
            <person name="Adriaenssens E.M."/>
            <person name="Foster-Nyarko E."/>
            <person name="Jarju S."/>
            <person name="Secka A."/>
            <person name="Antonio M."/>
            <person name="Oren A."/>
            <person name="Chaudhuri R.R."/>
            <person name="La Ragione R."/>
            <person name="Hildebrand F."/>
            <person name="Pallen M.J."/>
        </authorList>
    </citation>
    <scope>NUCLEOTIDE SEQUENCE</scope>
    <source>
        <strain evidence="3">CHK147-3167</strain>
    </source>
</reference>
<evidence type="ECO:0000256" key="1">
    <source>
        <dbReference type="SAM" id="MobiDB-lite"/>
    </source>
</evidence>
<keyword evidence="2" id="KW-0812">Transmembrane</keyword>
<organism evidence="3 4">
    <name type="scientific">Candidatus Coprosoma intestinipullorum</name>
    <dbReference type="NCBI Taxonomy" id="2840752"/>
    <lineage>
        <taxon>Bacteria</taxon>
        <taxon>Bacillati</taxon>
        <taxon>Bacillota</taxon>
        <taxon>Bacillota incertae sedis</taxon>
        <taxon>Candidatus Coprosoma</taxon>
    </lineage>
</organism>
<keyword evidence="2" id="KW-0472">Membrane</keyword>
<comment type="caution">
    <text evidence="3">The sequence shown here is derived from an EMBL/GenBank/DDBJ whole genome shotgun (WGS) entry which is preliminary data.</text>
</comment>
<protein>
    <submittedName>
        <fullName evidence="3">Uncharacterized protein</fullName>
    </submittedName>
</protein>
<keyword evidence="2" id="KW-1133">Transmembrane helix</keyword>
<dbReference type="Proteomes" id="UP000886786">
    <property type="component" value="Unassembled WGS sequence"/>
</dbReference>
<feature type="transmembrane region" description="Helical" evidence="2">
    <location>
        <begin position="111"/>
        <end position="132"/>
    </location>
</feature>
<reference evidence="3" key="1">
    <citation type="submission" date="2020-10" db="EMBL/GenBank/DDBJ databases">
        <authorList>
            <person name="Gilroy R."/>
        </authorList>
    </citation>
    <scope>NUCLEOTIDE SEQUENCE</scope>
    <source>
        <strain evidence="3">CHK147-3167</strain>
    </source>
</reference>
<dbReference type="AlphaFoldDB" id="A0A9D0ZSS9"/>
<feature type="transmembrane region" description="Helical" evidence="2">
    <location>
        <begin position="6"/>
        <end position="34"/>
    </location>
</feature>
<proteinExistence type="predicted"/>
<feature type="region of interest" description="Disordered" evidence="1">
    <location>
        <begin position="260"/>
        <end position="345"/>
    </location>
</feature>
<accession>A0A9D0ZSS9</accession>
<evidence type="ECO:0000313" key="4">
    <source>
        <dbReference type="Proteomes" id="UP000886786"/>
    </source>
</evidence>
<sequence length="345" mass="36899">MESVIFSGFAFIGAFLIAILILIIIMYVFMGVFLGKLNKLIYGKGTPMAWIPLLNTYLMGKLVVNKVFGIILVIIPFIISFIPGADISNTHTTVQNGVQTTVSTSTSLNTILLLVYSLVCLVIFVLAVVKYFKLKKNRVTPIETETPNVTMPTPPVGTPAQVTPQPVAPSPAPNVAESFDVPESLTQPVENNQISAEPIPESQINNNVAVQGVPQTPGIEKVSPEPNVPQNVFQTAQTAQTQEVITEEPTPMVVNTQVTPEETPVTSETVPNNTNSIFDTPVETPVSTPVASVATPVETPVNTPVTPVATPSVSPTPVAQPNTQPSEPYDIFSSMPTSTPTDPQN</sequence>
<feature type="transmembrane region" description="Helical" evidence="2">
    <location>
        <begin position="63"/>
        <end position="82"/>
    </location>
</feature>
<dbReference type="EMBL" id="DVFV01000137">
    <property type="protein sequence ID" value="HIQ91543.1"/>
    <property type="molecule type" value="Genomic_DNA"/>
</dbReference>
<feature type="compositionally biased region" description="Low complexity" evidence="1">
    <location>
        <begin position="260"/>
        <end position="271"/>
    </location>
</feature>
<feature type="compositionally biased region" description="Polar residues" evidence="1">
    <location>
        <begin position="334"/>
        <end position="345"/>
    </location>
</feature>
<evidence type="ECO:0000256" key="2">
    <source>
        <dbReference type="SAM" id="Phobius"/>
    </source>
</evidence>
<feature type="compositionally biased region" description="Low complexity" evidence="1">
    <location>
        <begin position="293"/>
        <end position="319"/>
    </location>
</feature>
<evidence type="ECO:0000313" key="3">
    <source>
        <dbReference type="EMBL" id="HIQ91543.1"/>
    </source>
</evidence>